<proteinExistence type="predicted"/>
<evidence type="ECO:0000313" key="1">
    <source>
        <dbReference type="EnsemblPlants" id="AVESA.00010b.r2.1AG0023260.1.CDS.1"/>
    </source>
</evidence>
<organism evidence="1 2">
    <name type="scientific">Avena sativa</name>
    <name type="common">Oat</name>
    <dbReference type="NCBI Taxonomy" id="4498"/>
    <lineage>
        <taxon>Eukaryota</taxon>
        <taxon>Viridiplantae</taxon>
        <taxon>Streptophyta</taxon>
        <taxon>Embryophyta</taxon>
        <taxon>Tracheophyta</taxon>
        <taxon>Spermatophyta</taxon>
        <taxon>Magnoliopsida</taxon>
        <taxon>Liliopsida</taxon>
        <taxon>Poales</taxon>
        <taxon>Poaceae</taxon>
        <taxon>BOP clade</taxon>
        <taxon>Pooideae</taxon>
        <taxon>Poodae</taxon>
        <taxon>Poeae</taxon>
        <taxon>Poeae Chloroplast Group 1 (Aveneae type)</taxon>
        <taxon>Aveninae</taxon>
        <taxon>Avena</taxon>
    </lineage>
</organism>
<name>A0ACD5TB55_AVESA</name>
<accession>A0ACD5TB55</accession>
<protein>
    <submittedName>
        <fullName evidence="1">Uncharacterized protein</fullName>
    </submittedName>
</protein>
<dbReference type="Proteomes" id="UP001732700">
    <property type="component" value="Chromosome 1A"/>
</dbReference>
<sequence length="1024" mass="107482">MAARVTVLVVLVAVAVVFFTGNVGAAGGDEGAALLALKAGFVDPLGVLDDWKTASPHCRWTGVRCNAAGLVDGLDLAGRNLSGYFSGDLLRFPALAVLNISSNSFAATLPKSLSPLSSLQVFDVSQNSFEGAFPAGLGSCADLVAVNGSGNNFVGPLPVDLANATSLESIDMRGAFFSGHIPAAYGRLAKLRFLGLSGNNIGGKIPPELGEMEALESLIIGYNELEGPIPPELGNLARLQYLDLAIGNLNGAIPPEIGRLPVLTELYLYKNKLVGKIPPELGNASSLVFLDLSDNLLTGAIPAEVAGLSHLQLLNLMCNHLSGAVPSAIADMPELQVLELWNNSLSGSLPAALGRNSPLQWVDVSSNTFTGSVPAGICDGKALSKLIMFSNGFTGEIPTGVASCASLERMRAQGNRLNGTIPAGFGKLPLLERLELAGNNLSGEIPGDLASSTSLSFIDVSSNRLQGSLPSSIFSIAGLQGFLAAGNMITGELPDEFQDCPALGALDLSGNRLVGKIPSSLASCQRMVNLNLRHNGLTGEIPPALAKMPALAILDLSSNFLTGGIPENFGNSPALETLNLAYNNLTGPVPGNGVLRTINPSELVGNAGLCGGVLPPCSGSRAAGLSRARGGSSGARLRHAALGWLVGTVAVVAALTALFGGWHAYRRWYVVGGAEEYSSGAWPWRMTAFQRLGFTCADVLACVKEANVVGMGATGVVYKAELPRTRAVIAVKKLWRPAASDANVDLTADVLKEVSLLGRLRHRNIVRLLGYMHNDADAMMLYEFMPNGSLWEALHGGAPEARTMLVDWVSRYDVAAGVAQGLAYLHHDCHPPVLHRDIKSNNILLDADMQARVADFGLARALARSGESVSVVAGSYGYIAPEYGYTLKVDQKSDIYSYGVVLMELITGRRAVEAAFGDGQDIVGWVREKIRSNTVEEHLDPIVGGGCAHVREEMLLVLRIAVLCTAKLPRDRPSMRDVLTMLGEAKPRRKSGSSAAAGNGSAVAVPSPVVDKDKPVFSTTPDSV</sequence>
<evidence type="ECO:0000313" key="2">
    <source>
        <dbReference type="Proteomes" id="UP001732700"/>
    </source>
</evidence>
<keyword evidence="2" id="KW-1185">Reference proteome</keyword>
<dbReference type="EnsemblPlants" id="AVESA.00010b.r2.1AG0023260.1">
    <property type="protein sequence ID" value="AVESA.00010b.r2.1AG0023260.1.CDS.1"/>
    <property type="gene ID" value="AVESA.00010b.r2.1AG0023260"/>
</dbReference>
<reference evidence="1" key="2">
    <citation type="submission" date="2025-09" db="UniProtKB">
        <authorList>
            <consortium name="EnsemblPlants"/>
        </authorList>
    </citation>
    <scope>IDENTIFICATION</scope>
</reference>
<reference evidence="1" key="1">
    <citation type="submission" date="2021-05" db="EMBL/GenBank/DDBJ databases">
        <authorList>
            <person name="Scholz U."/>
            <person name="Mascher M."/>
            <person name="Fiebig A."/>
        </authorList>
    </citation>
    <scope>NUCLEOTIDE SEQUENCE [LARGE SCALE GENOMIC DNA]</scope>
</reference>